<gene>
    <name evidence="2" type="ORF">PCOR1329_LOCUS76498</name>
</gene>
<evidence type="ECO:0000256" key="1">
    <source>
        <dbReference type="SAM" id="MobiDB-lite"/>
    </source>
</evidence>
<protein>
    <submittedName>
        <fullName evidence="2">Uncharacterized protein</fullName>
    </submittedName>
</protein>
<evidence type="ECO:0000313" key="3">
    <source>
        <dbReference type="Proteomes" id="UP001189429"/>
    </source>
</evidence>
<keyword evidence="3" id="KW-1185">Reference proteome</keyword>
<proteinExistence type="predicted"/>
<comment type="caution">
    <text evidence="2">The sequence shown here is derived from an EMBL/GenBank/DDBJ whole genome shotgun (WGS) entry which is preliminary data.</text>
</comment>
<dbReference type="Proteomes" id="UP001189429">
    <property type="component" value="Unassembled WGS sequence"/>
</dbReference>
<sequence length="201" mass="22163">MRRVFWVDEGKVQVCWGKSRSDEPQVMDLAECAGIIFGPVTSTFAAAVPGVSGKRARRRALAEARYRYGGKSTRTTSYSVGLAPLREEAARIATRVGGRLSDFLFDYFVSFFDQALPVRAKRTMHMHPSWQGPTLTQDRCICLPGQGRRAYAPILGSGWAWPESVHVHSSFSSTCKGDVPDLTPVPPAAPARRPLPQGQRE</sequence>
<dbReference type="EMBL" id="CAUYUJ010020505">
    <property type="protein sequence ID" value="CAK0898803.1"/>
    <property type="molecule type" value="Genomic_DNA"/>
</dbReference>
<feature type="compositionally biased region" description="Low complexity" evidence="1">
    <location>
        <begin position="190"/>
        <end position="201"/>
    </location>
</feature>
<reference evidence="2" key="1">
    <citation type="submission" date="2023-10" db="EMBL/GenBank/DDBJ databases">
        <authorList>
            <person name="Chen Y."/>
            <person name="Shah S."/>
            <person name="Dougan E. K."/>
            <person name="Thang M."/>
            <person name="Chan C."/>
        </authorList>
    </citation>
    <scope>NUCLEOTIDE SEQUENCE [LARGE SCALE GENOMIC DNA]</scope>
</reference>
<accession>A0ABN9XGI7</accession>
<name>A0ABN9XGI7_9DINO</name>
<organism evidence="2 3">
    <name type="scientific">Prorocentrum cordatum</name>
    <dbReference type="NCBI Taxonomy" id="2364126"/>
    <lineage>
        <taxon>Eukaryota</taxon>
        <taxon>Sar</taxon>
        <taxon>Alveolata</taxon>
        <taxon>Dinophyceae</taxon>
        <taxon>Prorocentrales</taxon>
        <taxon>Prorocentraceae</taxon>
        <taxon>Prorocentrum</taxon>
    </lineage>
</organism>
<evidence type="ECO:0000313" key="2">
    <source>
        <dbReference type="EMBL" id="CAK0898803.1"/>
    </source>
</evidence>
<feature type="region of interest" description="Disordered" evidence="1">
    <location>
        <begin position="176"/>
        <end position="201"/>
    </location>
</feature>